<evidence type="ECO:0000313" key="3">
    <source>
        <dbReference type="Proteomes" id="UP000469724"/>
    </source>
</evidence>
<accession>A0A7K3NNC3</accession>
<keyword evidence="3" id="KW-1185">Reference proteome</keyword>
<name>A0A7K3NNC3_9BACT</name>
<reference evidence="2 3" key="1">
    <citation type="submission" date="2020-02" db="EMBL/GenBank/DDBJ databases">
        <title>Comparative genomics of sulfur disproportionating microorganisms.</title>
        <authorList>
            <person name="Ward L.M."/>
            <person name="Bertran E."/>
            <person name="Johnston D.T."/>
        </authorList>
    </citation>
    <scope>NUCLEOTIDE SEQUENCE [LARGE SCALE GENOMIC DNA]</scope>
    <source>
        <strain evidence="2 3">DSM 3696</strain>
    </source>
</reference>
<keyword evidence="1" id="KW-0732">Signal</keyword>
<organism evidence="2 3">
    <name type="scientific">Desulfolutivibrio sulfodismutans</name>
    <dbReference type="NCBI Taxonomy" id="63561"/>
    <lineage>
        <taxon>Bacteria</taxon>
        <taxon>Pseudomonadati</taxon>
        <taxon>Thermodesulfobacteriota</taxon>
        <taxon>Desulfovibrionia</taxon>
        <taxon>Desulfovibrionales</taxon>
        <taxon>Desulfovibrionaceae</taxon>
        <taxon>Desulfolutivibrio</taxon>
    </lineage>
</organism>
<evidence type="ECO:0000256" key="1">
    <source>
        <dbReference type="SAM" id="SignalP"/>
    </source>
</evidence>
<feature type="signal peptide" evidence="1">
    <location>
        <begin position="1"/>
        <end position="21"/>
    </location>
</feature>
<dbReference type="RefSeq" id="WP_163302771.1">
    <property type="nucleotide sequence ID" value="NZ_JAAGRQ010000057.1"/>
</dbReference>
<sequence length="138" mass="15014">MGRVVAVLALLWMVHAQPVWAASGYWTITGHQFGPVAAMDTAQAEALTGKRLFIDTETIEFDDVSCAIVPTLTDHDAAAYFGDNYRVTPQALGHMAPKVFVIETGCSIPGLSSLILLDDGRMCFSRDGVFFFLGEELE</sequence>
<proteinExistence type="predicted"/>
<dbReference type="AlphaFoldDB" id="A0A7K3NNC3"/>
<evidence type="ECO:0000313" key="2">
    <source>
        <dbReference type="EMBL" id="NDY57688.1"/>
    </source>
</evidence>
<gene>
    <name evidence="2" type="ORF">G3N56_13205</name>
</gene>
<comment type="caution">
    <text evidence="2">The sequence shown here is derived from an EMBL/GenBank/DDBJ whole genome shotgun (WGS) entry which is preliminary data.</text>
</comment>
<dbReference type="EMBL" id="JAAGRQ010000057">
    <property type="protein sequence ID" value="NDY57688.1"/>
    <property type="molecule type" value="Genomic_DNA"/>
</dbReference>
<protein>
    <submittedName>
        <fullName evidence="2">Uncharacterized protein</fullName>
    </submittedName>
</protein>
<dbReference type="Proteomes" id="UP000469724">
    <property type="component" value="Unassembled WGS sequence"/>
</dbReference>
<feature type="chain" id="PRO_5029695714" evidence="1">
    <location>
        <begin position="22"/>
        <end position="138"/>
    </location>
</feature>